<keyword evidence="3" id="KW-1185">Reference proteome</keyword>
<feature type="compositionally biased region" description="Basic and acidic residues" evidence="1">
    <location>
        <begin position="417"/>
        <end position="428"/>
    </location>
</feature>
<evidence type="ECO:0000313" key="2">
    <source>
        <dbReference type="EMBL" id="GMK57381.1"/>
    </source>
</evidence>
<dbReference type="EMBL" id="BTCM01000004">
    <property type="protein sequence ID" value="GMK57381.1"/>
    <property type="molecule type" value="Genomic_DNA"/>
</dbReference>
<gene>
    <name evidence="2" type="ORF">CspeluHIS016_0402150</name>
</gene>
<dbReference type="InterPro" id="IPR052586">
    <property type="entry name" value="ASCC2"/>
</dbReference>
<comment type="caution">
    <text evidence="2">The sequence shown here is derived from an EMBL/GenBank/DDBJ whole genome shotgun (WGS) entry which is preliminary data.</text>
</comment>
<dbReference type="PANTHER" id="PTHR21494">
    <property type="entry name" value="ACTIVATING SIGNAL COINTEGRATOR 1 COMPLEX SUBUNIT 2 ASC-1 COMPLEX SUBUNIT P100"/>
    <property type="match status" value="1"/>
</dbReference>
<feature type="compositionally biased region" description="Gly residues" evidence="1">
    <location>
        <begin position="510"/>
        <end position="544"/>
    </location>
</feature>
<feature type="compositionally biased region" description="Acidic residues" evidence="1">
    <location>
        <begin position="403"/>
        <end position="416"/>
    </location>
</feature>
<reference evidence="2" key="2">
    <citation type="submission" date="2023-06" db="EMBL/GenBank/DDBJ databases">
        <authorList>
            <person name="Kobayashi Y."/>
            <person name="Kayamori A."/>
            <person name="Aoki K."/>
            <person name="Shiwa Y."/>
            <person name="Fujita N."/>
            <person name="Sugita T."/>
            <person name="Iwasaki W."/>
            <person name="Tanaka N."/>
            <person name="Takashima M."/>
        </authorList>
    </citation>
    <scope>NUCLEOTIDE SEQUENCE</scope>
    <source>
        <strain evidence="2">HIS016</strain>
    </source>
</reference>
<reference evidence="2" key="1">
    <citation type="journal article" date="2023" name="BMC Genomics">
        <title>Chromosome-level genome assemblies of Cutaneotrichosporon spp. (Trichosporonales, Basidiomycota) reveal imbalanced evolution between nucleotide sequences and chromosome synteny.</title>
        <authorList>
            <person name="Kobayashi Y."/>
            <person name="Kayamori A."/>
            <person name="Aoki K."/>
            <person name="Shiwa Y."/>
            <person name="Matsutani M."/>
            <person name="Fujita N."/>
            <person name="Sugita T."/>
            <person name="Iwasaki W."/>
            <person name="Tanaka N."/>
            <person name="Takashima M."/>
        </authorList>
    </citation>
    <scope>NUCLEOTIDE SEQUENCE</scope>
    <source>
        <strain evidence="2">HIS016</strain>
    </source>
</reference>
<protein>
    <recommendedName>
        <fullName evidence="4">CUE domain-containing protein</fullName>
    </recommendedName>
</protein>
<evidence type="ECO:0000313" key="3">
    <source>
        <dbReference type="Proteomes" id="UP001222932"/>
    </source>
</evidence>
<organism evidence="2 3">
    <name type="scientific">Cutaneotrichosporon spelunceum</name>
    <dbReference type="NCBI Taxonomy" id="1672016"/>
    <lineage>
        <taxon>Eukaryota</taxon>
        <taxon>Fungi</taxon>
        <taxon>Dikarya</taxon>
        <taxon>Basidiomycota</taxon>
        <taxon>Agaricomycotina</taxon>
        <taxon>Tremellomycetes</taxon>
        <taxon>Trichosporonales</taxon>
        <taxon>Trichosporonaceae</taxon>
        <taxon>Cutaneotrichosporon</taxon>
    </lineage>
</organism>
<evidence type="ECO:0000256" key="1">
    <source>
        <dbReference type="SAM" id="MobiDB-lite"/>
    </source>
</evidence>
<evidence type="ECO:0008006" key="4">
    <source>
        <dbReference type="Google" id="ProtNLM"/>
    </source>
</evidence>
<accession>A0AAD3YBU6</accession>
<proteinExistence type="predicted"/>
<feature type="region of interest" description="Disordered" evidence="1">
    <location>
        <begin position="311"/>
        <end position="333"/>
    </location>
</feature>
<dbReference type="PANTHER" id="PTHR21494:SF0">
    <property type="entry name" value="ACTIVATING SIGNAL COINTEGRATOR 1 COMPLEX SUBUNIT 2"/>
    <property type="match status" value="1"/>
</dbReference>
<feature type="compositionally biased region" description="Basic and acidic residues" evidence="1">
    <location>
        <begin position="475"/>
        <end position="490"/>
    </location>
</feature>
<dbReference type="GO" id="GO:0043130">
    <property type="term" value="F:ubiquitin binding"/>
    <property type="evidence" value="ECO:0007669"/>
    <property type="project" value="TreeGrafter"/>
</dbReference>
<feature type="compositionally biased region" description="Basic and acidic residues" evidence="1">
    <location>
        <begin position="454"/>
        <end position="464"/>
    </location>
</feature>
<name>A0AAD3YBU6_9TREE</name>
<feature type="region of interest" description="Disordered" evidence="1">
    <location>
        <begin position="384"/>
        <end position="568"/>
    </location>
</feature>
<dbReference type="Proteomes" id="UP001222932">
    <property type="component" value="Unassembled WGS sequence"/>
</dbReference>
<sequence length="568" mass="58840">MSLPDDPPPLPLASAALPYLSAAVTAAAPSGPSALLPPLTLALRTLARARLSNKPPPVPLAPLRAFTSLATGDPSVIPVSMVADALLAYPSETGALAPAMSSVLGEREAELEALVCSAPSALEPSSSTSSSSSSSSTHSTNLLTTSRLLHALLRLPGGHIVRAHAAELVPALISAYDGSALRAKAETLTFLRDLLAGSEIDLPPPRTGTPLVDQNATADLALFSAQSPGTAAEPLRALHDDERRDDPRLQPVLSLFPSLPAHLLADALAHPAFRGRAGPTASEQAAPLVNAILARTLPPDLHELRAAAASMDGEGADAPGPSSPAPKARRGGWDDVDLSKLRLKGESEGPAEISDSLRASILRLVEAQEEEAEEAARAVAEAHGYGYDDEDEDVAPARGPLGDGEESGDGDSEDENEAPKPVRKDDRAQAVLELAYLQTPAVFSRDSATRRSAARADLRERTGMDDGQIEGWKVMLERNPHKDAILERHQFSRPANNALNPPKPKKEGGGESSRGGGGGGSGRGGRGGGSGGRGGSRGRGGNKGSRGHSNAARTRGHDKKMSRMGVGE</sequence>
<dbReference type="AlphaFoldDB" id="A0AAD3YBU6"/>